<reference evidence="10" key="1">
    <citation type="submission" date="2022-12" db="EMBL/GenBank/DDBJ databases">
        <title>Chromosome-Level Genome Assembly of Japanese Cedar (Cryptomeriajaponica D. Don).</title>
        <authorList>
            <person name="Fujino T."/>
            <person name="Yamaguchi K."/>
            <person name="Yokoyama T."/>
            <person name="Hamanaka T."/>
            <person name="Harazono Y."/>
            <person name="Kamada H."/>
            <person name="Kobayashi W."/>
            <person name="Ujino-Ihara T."/>
            <person name="Uchiyama K."/>
            <person name="Matsumoto A."/>
            <person name="Izuno A."/>
            <person name="Tsumura Y."/>
            <person name="Toyoda A."/>
            <person name="Shigenobu S."/>
            <person name="Moriguchi Y."/>
            <person name="Ueno S."/>
            <person name="Kasahara M."/>
        </authorList>
    </citation>
    <scope>NUCLEOTIDE SEQUENCE</scope>
</reference>
<dbReference type="EMBL" id="BSEH01000456">
    <property type="protein sequence ID" value="GLJ58617.1"/>
    <property type="molecule type" value="Genomic_DNA"/>
</dbReference>
<dbReference type="InterPro" id="IPR026961">
    <property type="entry name" value="PGG_dom"/>
</dbReference>
<evidence type="ECO:0000313" key="9">
    <source>
        <dbReference type="EMBL" id="GLJ58617.1"/>
    </source>
</evidence>
<organism evidence="10 11">
    <name type="scientific">Cryptomeria japonica</name>
    <name type="common">Japanese cedar</name>
    <name type="synonym">Cupressus japonica</name>
    <dbReference type="NCBI Taxonomy" id="3369"/>
    <lineage>
        <taxon>Eukaryota</taxon>
        <taxon>Viridiplantae</taxon>
        <taxon>Streptophyta</taxon>
        <taxon>Embryophyta</taxon>
        <taxon>Tracheophyta</taxon>
        <taxon>Spermatophyta</taxon>
        <taxon>Pinopsida</taxon>
        <taxon>Pinidae</taxon>
        <taxon>Conifers II</taxon>
        <taxon>Cupressales</taxon>
        <taxon>Cupressaceae</taxon>
        <taxon>Cryptomeria</taxon>
    </lineage>
</organism>
<keyword evidence="2 7" id="KW-0812">Transmembrane</keyword>
<evidence type="ECO:0000256" key="4">
    <source>
        <dbReference type="ARBA" id="ARBA00022989"/>
    </source>
</evidence>
<comment type="subcellular location">
    <subcellularLocation>
        <location evidence="1">Membrane</location>
        <topology evidence="1">Multi-pass membrane protein</topology>
    </subcellularLocation>
</comment>
<accession>A0AAD3NTM0</accession>
<evidence type="ECO:0000256" key="7">
    <source>
        <dbReference type="SAM" id="Phobius"/>
    </source>
</evidence>
<dbReference type="GO" id="GO:0005886">
    <property type="term" value="C:plasma membrane"/>
    <property type="evidence" value="ECO:0007669"/>
    <property type="project" value="TreeGrafter"/>
</dbReference>
<evidence type="ECO:0000256" key="3">
    <source>
        <dbReference type="ARBA" id="ARBA00022737"/>
    </source>
</evidence>
<feature type="transmembrane region" description="Helical" evidence="7">
    <location>
        <begin position="49"/>
        <end position="71"/>
    </location>
</feature>
<gene>
    <name evidence="9" type="ORF">SUGI_1463690</name>
    <name evidence="10" type="ORF">SUGI_1463710</name>
</gene>
<keyword evidence="3" id="KW-0677">Repeat</keyword>
<keyword evidence="4 7" id="KW-1133">Transmembrane helix</keyword>
<feature type="transmembrane region" description="Helical" evidence="7">
    <location>
        <begin position="218"/>
        <end position="236"/>
    </location>
</feature>
<evidence type="ECO:0000256" key="6">
    <source>
        <dbReference type="ARBA" id="ARBA00023136"/>
    </source>
</evidence>
<feature type="transmembrane region" description="Helical" evidence="7">
    <location>
        <begin position="181"/>
        <end position="202"/>
    </location>
</feature>
<feature type="transmembrane region" description="Helical" evidence="7">
    <location>
        <begin position="143"/>
        <end position="161"/>
    </location>
</feature>
<keyword evidence="11" id="KW-1185">Reference proteome</keyword>
<feature type="transmembrane region" description="Helical" evidence="7">
    <location>
        <begin position="91"/>
        <end position="110"/>
    </location>
</feature>
<feature type="domain" description="PGG" evidence="8">
    <location>
        <begin position="43"/>
        <end position="147"/>
    </location>
</feature>
<feature type="transmembrane region" description="Helical" evidence="7">
    <location>
        <begin position="116"/>
        <end position="136"/>
    </location>
</feature>
<name>A0AAD3NTM0_CRYJA</name>
<comment type="caution">
    <text evidence="10">The sequence shown here is derived from an EMBL/GenBank/DDBJ whole genome shotgun (WGS) entry which is preliminary data.</text>
</comment>
<dbReference type="Pfam" id="PF13962">
    <property type="entry name" value="PGG"/>
    <property type="match status" value="1"/>
</dbReference>
<keyword evidence="6 7" id="KW-0472">Membrane</keyword>
<proteinExistence type="predicted"/>
<dbReference type="PANTHER" id="PTHR24186:SF38">
    <property type="entry name" value="ANKYRIN REPEAT FAMILY PROTEIN"/>
    <property type="match status" value="1"/>
</dbReference>
<evidence type="ECO:0000259" key="8">
    <source>
        <dbReference type="Pfam" id="PF13962"/>
    </source>
</evidence>
<dbReference type="Proteomes" id="UP001234787">
    <property type="component" value="Unassembled WGS sequence"/>
</dbReference>
<keyword evidence="5" id="KW-0040">ANK repeat</keyword>
<protein>
    <recommendedName>
        <fullName evidence="8">PGG domain-containing protein</fullName>
    </recommendedName>
</protein>
<evidence type="ECO:0000313" key="10">
    <source>
        <dbReference type="EMBL" id="GLJ58618.1"/>
    </source>
</evidence>
<dbReference type="EMBL" id="BSEH01000456">
    <property type="protein sequence ID" value="GLJ58618.1"/>
    <property type="molecule type" value="Genomic_DNA"/>
</dbReference>
<evidence type="ECO:0000256" key="1">
    <source>
        <dbReference type="ARBA" id="ARBA00004141"/>
    </source>
</evidence>
<evidence type="ECO:0000256" key="2">
    <source>
        <dbReference type="ARBA" id="ARBA00022692"/>
    </source>
</evidence>
<evidence type="ECO:0000313" key="11">
    <source>
        <dbReference type="Proteomes" id="UP001234787"/>
    </source>
</evidence>
<evidence type="ECO:0000256" key="5">
    <source>
        <dbReference type="ARBA" id="ARBA00023043"/>
    </source>
</evidence>
<dbReference type="PANTHER" id="PTHR24186">
    <property type="entry name" value="PROTEIN PHOSPHATASE 1 REGULATORY SUBUNIT"/>
    <property type="match status" value="1"/>
</dbReference>
<dbReference type="AlphaFoldDB" id="A0AAD3NTM0"/>
<sequence>MTALDIASAVAQHNPNCAMIARRLKAAGDIPSKSSNSKPERDTNSINTYMIVASLIASVTFAAMFQVPGGFDNDKESINFGAAKLACTSHFHWFLISDTAAFTSSIVMVVASSVDIYFGESALASVMCGLIMPFSVTWRIEAFVFATLITMQLSTYTLLSLDELESFLRNDCQYNRVAQNLSYLAVCPPTFSAIHFMTFILVRRRFLGRKNSLEKPVVFGYMLVMLFFNMFVGFFWA</sequence>